<dbReference type="PROSITE" id="PS51257">
    <property type="entry name" value="PROKAR_LIPOPROTEIN"/>
    <property type="match status" value="1"/>
</dbReference>
<dbReference type="SUPFAM" id="SSF49373">
    <property type="entry name" value="Invasin/intimin cell-adhesion fragments"/>
    <property type="match status" value="2"/>
</dbReference>
<name>A0ABY5HSX2_9SPIR</name>
<proteinExistence type="predicted"/>
<dbReference type="Gene3D" id="3.80.10.10">
    <property type="entry name" value="Ribonuclease Inhibitor"/>
    <property type="match status" value="1"/>
</dbReference>
<evidence type="ECO:0000256" key="1">
    <source>
        <dbReference type="ARBA" id="ARBA00022729"/>
    </source>
</evidence>
<dbReference type="RefSeq" id="WP_255806001.1">
    <property type="nucleotide sequence ID" value="NZ_CP038802.1"/>
</dbReference>
<accession>A0ABY5HSX2</accession>
<dbReference type="InterPro" id="IPR008964">
    <property type="entry name" value="Invasin/intimin_cell_adhesion"/>
</dbReference>
<sequence>MKITNYAKRILPGAALFMLFIGLFTGCPQKVEDKKVSVEGVTLDKTELNLGVGESTKLTATINPANASNKTITWDSDKPDIAEVDQDGTVRGKAEGKAVIRATTQDGNKTASCTIQVKFIPVESITLNTTALELLSGKSSKLTATINPANASNKTIMWASDKPAIAEVDQNGNVTGKAGGTAVIRATTKDGNKTATCNIKVEKGAILYLSPDKKEITIYDKTLNSGDITVAGCEENEPLSSGVQTTLTATGDRVILKGDITELYCTDNKLTGLHVQGLNNLTNLKCNNNQLTGLHVQGLNNLTMLECGKNQLKELNAQGLNNLKTLRCYNNQLTKLNVQVLTNLKELWCYNNQLDKAAFTQLFNDLPKKKTNEDAQCVLYADISGITEGNYTDFTPDELQVIKNKKWKPLKQIGHQFYETAAI</sequence>
<evidence type="ECO:0000259" key="2">
    <source>
        <dbReference type="SMART" id="SM00635"/>
    </source>
</evidence>
<feature type="domain" description="BIG2" evidence="2">
    <location>
        <begin position="37"/>
        <end position="114"/>
    </location>
</feature>
<dbReference type="EMBL" id="CP038802">
    <property type="protein sequence ID" value="UTY28027.1"/>
    <property type="molecule type" value="Genomic_DNA"/>
</dbReference>
<keyword evidence="1" id="KW-0732">Signal</keyword>
<gene>
    <name evidence="3" type="ORF">E4N76_02800</name>
</gene>
<reference evidence="3" key="1">
    <citation type="submission" date="2019-04" db="EMBL/GenBank/DDBJ databases">
        <title>Whole genome sequencing of oral phylogroup 2 treponemes.</title>
        <authorList>
            <person name="Chan Y."/>
            <person name="Zeng H.H."/>
            <person name="Yu X.L."/>
            <person name="Leung W.K."/>
            <person name="Watt R.M."/>
        </authorList>
    </citation>
    <scope>NUCLEOTIDE SEQUENCE</scope>
    <source>
        <strain evidence="3">OMZ 847</strain>
    </source>
</reference>
<evidence type="ECO:0000313" key="3">
    <source>
        <dbReference type="EMBL" id="UTY28027.1"/>
    </source>
</evidence>
<dbReference type="PANTHER" id="PTHR24373">
    <property type="entry name" value="SLIT RELATED LEUCINE-RICH REPEAT NEURONAL PROTEIN"/>
    <property type="match status" value="1"/>
</dbReference>
<dbReference type="SUPFAM" id="SSF52058">
    <property type="entry name" value="L domain-like"/>
    <property type="match status" value="1"/>
</dbReference>
<dbReference type="InterPro" id="IPR003343">
    <property type="entry name" value="Big_2"/>
</dbReference>
<organism evidence="3 4">
    <name type="scientific">Treponema putidum</name>
    <dbReference type="NCBI Taxonomy" id="221027"/>
    <lineage>
        <taxon>Bacteria</taxon>
        <taxon>Pseudomonadati</taxon>
        <taxon>Spirochaetota</taxon>
        <taxon>Spirochaetia</taxon>
        <taxon>Spirochaetales</taxon>
        <taxon>Treponemataceae</taxon>
        <taxon>Treponema</taxon>
    </lineage>
</organism>
<dbReference type="Proteomes" id="UP001059401">
    <property type="component" value="Chromosome"/>
</dbReference>
<dbReference type="Pfam" id="PF02368">
    <property type="entry name" value="Big_2"/>
    <property type="match status" value="2"/>
</dbReference>
<dbReference type="Gene3D" id="2.60.40.1080">
    <property type="match status" value="2"/>
</dbReference>
<feature type="domain" description="BIG2" evidence="2">
    <location>
        <begin position="121"/>
        <end position="198"/>
    </location>
</feature>
<dbReference type="InterPro" id="IPR032675">
    <property type="entry name" value="LRR_dom_sf"/>
</dbReference>
<dbReference type="InterPro" id="IPR050328">
    <property type="entry name" value="Dev_Immune_Receptor"/>
</dbReference>
<keyword evidence="4" id="KW-1185">Reference proteome</keyword>
<evidence type="ECO:0000313" key="4">
    <source>
        <dbReference type="Proteomes" id="UP001059401"/>
    </source>
</evidence>
<protein>
    <recommendedName>
        <fullName evidence="2">BIG2 domain-containing protein</fullName>
    </recommendedName>
</protein>
<dbReference type="SMART" id="SM00635">
    <property type="entry name" value="BID_2"/>
    <property type="match status" value="2"/>
</dbReference>
<dbReference type="PANTHER" id="PTHR24373:SF383">
    <property type="entry name" value="LEUCINE-RICH REPEAT-CONTAINING PROTEIN 15-LIKE"/>
    <property type="match status" value="1"/>
</dbReference>